<evidence type="ECO:0000313" key="2">
    <source>
        <dbReference type="EMBL" id="XAG86401.1"/>
    </source>
</evidence>
<proteinExistence type="predicted"/>
<dbReference type="Pfam" id="PF03235">
    <property type="entry name" value="GmrSD_N"/>
    <property type="match status" value="1"/>
</dbReference>
<dbReference type="EMBL" id="CP095351">
    <property type="protein sequence ID" value="XAG86401.1"/>
    <property type="molecule type" value="Genomic_DNA"/>
</dbReference>
<evidence type="ECO:0000259" key="1">
    <source>
        <dbReference type="Pfam" id="PF03235"/>
    </source>
</evidence>
<accession>A0AAU6VIH0</accession>
<dbReference type="InterPro" id="IPR004919">
    <property type="entry name" value="GmrSD_N"/>
</dbReference>
<organism evidence="2">
    <name type="scientific">bacterium 19MO03SA05</name>
    <dbReference type="NCBI Taxonomy" id="2920620"/>
    <lineage>
        <taxon>Bacteria</taxon>
    </lineage>
</organism>
<protein>
    <submittedName>
        <fullName evidence="2">DUF262 domain-containing protein</fullName>
    </submittedName>
</protein>
<dbReference type="PANTHER" id="PTHR39639">
    <property type="entry name" value="CHROMOSOME 16, WHOLE GENOME SHOTGUN SEQUENCE"/>
    <property type="match status" value="1"/>
</dbReference>
<sequence>MAKIQLSQRMYSILDIVRLLDSGELAIQPKYQRRRTAWPVNAKTALMDTILNNFPLPPIYLRDYVDEHGKRRKEIIDGQQRISTITEFYKNEFELAKNIYDESFYGCSFKELPSDEQLMIEDFEVSFISIRGASDSDIISIFSRLNSFSLPLNSQEKLNSIYAGEIKSLIYELASEYNTFWVEFKILTPVTIARMADASLVSDILYTILYGMKSANSRLIDKMYKDYDEEFPMKQDVNSNFNKTISVLGNLFESKHIRNTFKSKFMFYSLFLVIYERLFGFEGFKDNVTGKIDIVKTIDKLEFFCVNYARSDYDPVFKAQFKQSTGNIAQRRFRHEELSKLVV</sequence>
<dbReference type="PANTHER" id="PTHR39639:SF1">
    <property type="entry name" value="DUF262 DOMAIN-CONTAINING PROTEIN"/>
    <property type="match status" value="1"/>
</dbReference>
<name>A0AAU6VIH0_UNCXX</name>
<gene>
    <name evidence="2" type="ORF">MRM63_14610</name>
</gene>
<dbReference type="AlphaFoldDB" id="A0AAU6VIH0"/>
<feature type="domain" description="GmrSD restriction endonucleases N-terminal" evidence="1">
    <location>
        <begin position="19"/>
        <end position="162"/>
    </location>
</feature>
<reference evidence="2" key="1">
    <citation type="submission" date="2022-03" db="EMBL/GenBank/DDBJ databases">
        <title>Sea Food Isolates.</title>
        <authorList>
            <person name="Li c."/>
        </authorList>
    </citation>
    <scope>NUCLEOTIDE SEQUENCE</scope>
    <source>
        <strain evidence="2">19MO03SA05</strain>
    </source>
</reference>